<feature type="compositionally biased region" description="Basic and acidic residues" evidence="1">
    <location>
        <begin position="536"/>
        <end position="551"/>
    </location>
</feature>
<gene>
    <name evidence="3" type="primary">LOC101846616</name>
</gene>
<keyword evidence="2" id="KW-1185">Reference proteome</keyword>
<feature type="region of interest" description="Disordered" evidence="1">
    <location>
        <begin position="48"/>
        <end position="136"/>
    </location>
</feature>
<dbReference type="GeneID" id="101846616"/>
<feature type="region of interest" description="Disordered" evidence="1">
    <location>
        <begin position="267"/>
        <end position="313"/>
    </location>
</feature>
<reference evidence="3" key="1">
    <citation type="submission" date="2025-08" db="UniProtKB">
        <authorList>
            <consortium name="RefSeq"/>
        </authorList>
    </citation>
    <scope>IDENTIFICATION</scope>
</reference>
<proteinExistence type="predicted"/>
<evidence type="ECO:0000256" key="1">
    <source>
        <dbReference type="SAM" id="MobiDB-lite"/>
    </source>
</evidence>
<feature type="non-terminal residue" evidence="3">
    <location>
        <position position="585"/>
    </location>
</feature>
<name>A0ABM1W2X0_APLCA</name>
<feature type="region of interest" description="Disordered" evidence="1">
    <location>
        <begin position="375"/>
        <end position="492"/>
    </location>
</feature>
<feature type="compositionally biased region" description="Basic and acidic residues" evidence="1">
    <location>
        <begin position="295"/>
        <end position="311"/>
    </location>
</feature>
<dbReference type="Proteomes" id="UP000694888">
    <property type="component" value="Unplaced"/>
</dbReference>
<accession>A0ABM1W2X0</accession>
<dbReference type="RefSeq" id="XP_035829013.1">
    <property type="nucleotide sequence ID" value="XM_035973120.1"/>
</dbReference>
<feature type="compositionally biased region" description="Polar residues" evidence="1">
    <location>
        <begin position="559"/>
        <end position="573"/>
    </location>
</feature>
<protein>
    <submittedName>
        <fullName evidence="3">Serine-rich adhesin for platelets</fullName>
    </submittedName>
</protein>
<feature type="compositionally biased region" description="Low complexity" evidence="1">
    <location>
        <begin position="377"/>
        <end position="443"/>
    </location>
</feature>
<organism evidence="2 3">
    <name type="scientific">Aplysia californica</name>
    <name type="common">California sea hare</name>
    <dbReference type="NCBI Taxonomy" id="6500"/>
    <lineage>
        <taxon>Eukaryota</taxon>
        <taxon>Metazoa</taxon>
        <taxon>Spiralia</taxon>
        <taxon>Lophotrochozoa</taxon>
        <taxon>Mollusca</taxon>
        <taxon>Gastropoda</taxon>
        <taxon>Heterobranchia</taxon>
        <taxon>Euthyneura</taxon>
        <taxon>Tectipleura</taxon>
        <taxon>Aplysiida</taxon>
        <taxon>Aplysioidea</taxon>
        <taxon>Aplysiidae</taxon>
        <taxon>Aplysia</taxon>
    </lineage>
</organism>
<feature type="compositionally biased region" description="Basic and acidic residues" evidence="1">
    <location>
        <begin position="267"/>
        <end position="287"/>
    </location>
</feature>
<feature type="compositionally biased region" description="Basic and acidic residues" evidence="1">
    <location>
        <begin position="83"/>
        <end position="100"/>
    </location>
</feature>
<evidence type="ECO:0000313" key="3">
    <source>
        <dbReference type="RefSeq" id="XP_035829013.1"/>
    </source>
</evidence>
<evidence type="ECO:0000313" key="2">
    <source>
        <dbReference type="Proteomes" id="UP000694888"/>
    </source>
</evidence>
<feature type="region of interest" description="Disordered" evidence="1">
    <location>
        <begin position="511"/>
        <end position="585"/>
    </location>
</feature>
<feature type="compositionally biased region" description="Gly residues" evidence="1">
    <location>
        <begin position="117"/>
        <end position="126"/>
    </location>
</feature>
<feature type="compositionally biased region" description="Gly residues" evidence="1">
    <location>
        <begin position="55"/>
        <end position="66"/>
    </location>
</feature>
<feature type="region of interest" description="Disordered" evidence="1">
    <location>
        <begin position="143"/>
        <end position="162"/>
    </location>
</feature>
<sequence>MFLRHSNAKLQEELRATMRSYVEEKSVLRAHLANLRLDLNELHCDNRTVTTEASGEGGGGGGGGGGGEEEDDAASKYSMGSEAELRALMDEPASGEKHGDNNNTLHLPAIKHRGRGGKGGGGGGNSGESSNRSNKTLRFCGPVSTPQTTSVRLPADTADGPETLISRHKSFFDSSMDSLDKQEHQKFSELQRHREALRNQGRAALRDRKASLIRLPTITSAKRRTSLWDSGQYVSRPKGKSTEFESFPYMEASLELSRTNLKIPKIKDPHRTETQRRDVRQGAEANRKRVQFTRPRLEPITSDREKSDRRSVLSGDNAAAAAAAAAAVAGLLGDGDGADSLNTTLADTTLDTTFGGNVSFDEEYFRNLAAQTKARANNNNNNNNNKQSNTADKTANTSTSTTLNTTTTTTTTTNDNNNNNTTHPTTSKNTSLSTTTTTMMTPPDAAEASITESNNNNSSRRDPPADADAEADPTSGPPPDPHHHAPAGVPPLKLRPLAKRNVRLHDLQLRQSRLARVSPPLTGRVSPLTGRVQKTTSDRRSPGEKSLKSSDRSVATKISRLSQETSEWKSQYDQLPDQGAKNKTL</sequence>